<gene>
    <name evidence="2" type="ordered locus">Rmar_2737</name>
</gene>
<dbReference type="KEGG" id="rmr:Rmar_2737"/>
<evidence type="ECO:0000313" key="3">
    <source>
        <dbReference type="Proteomes" id="UP000002221"/>
    </source>
</evidence>
<protein>
    <submittedName>
        <fullName evidence="2">Glycosyl transferase group 1</fullName>
    </submittedName>
</protein>
<dbReference type="HOGENOM" id="CLU_009583_2_0_10"/>
<dbReference type="EMBL" id="CP001807">
    <property type="protein sequence ID" value="ACY49607.1"/>
    <property type="molecule type" value="Genomic_DNA"/>
</dbReference>
<dbReference type="InterPro" id="IPR050194">
    <property type="entry name" value="Glycosyltransferase_grp1"/>
</dbReference>
<dbReference type="Pfam" id="PF13439">
    <property type="entry name" value="Glyco_transf_4"/>
    <property type="match status" value="1"/>
</dbReference>
<dbReference type="RefSeq" id="WP_012845217.1">
    <property type="nucleotide sequence ID" value="NC_013501.1"/>
</dbReference>
<evidence type="ECO:0000313" key="2">
    <source>
        <dbReference type="EMBL" id="ACY49607.1"/>
    </source>
</evidence>
<dbReference type="STRING" id="518766.Rmar_2737"/>
<dbReference type="PANTHER" id="PTHR45947:SF3">
    <property type="entry name" value="SULFOQUINOVOSYL TRANSFERASE SQD2"/>
    <property type="match status" value="1"/>
</dbReference>
<dbReference type="InterPro" id="IPR028098">
    <property type="entry name" value="Glyco_trans_4-like_N"/>
</dbReference>
<dbReference type="PANTHER" id="PTHR45947">
    <property type="entry name" value="SULFOQUINOVOSYL TRANSFERASE SQD2"/>
    <property type="match status" value="1"/>
</dbReference>
<dbReference type="eggNOG" id="COG0438">
    <property type="taxonomic scope" value="Bacteria"/>
</dbReference>
<keyword evidence="2" id="KW-0808">Transferase</keyword>
<reference evidence="2 3" key="1">
    <citation type="journal article" date="2009" name="Stand. Genomic Sci.">
        <title>Complete genome sequence of Rhodothermus marinus type strain (R-10).</title>
        <authorList>
            <person name="Nolan M."/>
            <person name="Tindall B.J."/>
            <person name="Pomrenke H."/>
            <person name="Lapidus A."/>
            <person name="Copeland A."/>
            <person name="Glavina Del Rio T."/>
            <person name="Lucas S."/>
            <person name="Chen F."/>
            <person name="Tice H."/>
            <person name="Cheng J.F."/>
            <person name="Saunders E."/>
            <person name="Han C."/>
            <person name="Bruce D."/>
            <person name="Goodwin L."/>
            <person name="Chain P."/>
            <person name="Pitluck S."/>
            <person name="Ovchinikova G."/>
            <person name="Pati A."/>
            <person name="Ivanova N."/>
            <person name="Mavromatis K."/>
            <person name="Chen A."/>
            <person name="Palaniappan K."/>
            <person name="Land M."/>
            <person name="Hauser L."/>
            <person name="Chang Y.J."/>
            <person name="Jeffries C.D."/>
            <person name="Brettin T."/>
            <person name="Goker M."/>
            <person name="Bristow J."/>
            <person name="Eisen J.A."/>
            <person name="Markowitz V."/>
            <person name="Hugenholtz P."/>
            <person name="Kyrpides N.C."/>
            <person name="Klenk H.P."/>
            <person name="Detter J.C."/>
        </authorList>
    </citation>
    <scope>NUCLEOTIDE SEQUENCE [LARGE SCALE GENOMIC DNA]</scope>
    <source>
        <strain evidence="3">ATCC 43812 / DSM 4252 / R-10</strain>
    </source>
</reference>
<keyword evidence="3" id="KW-1185">Reference proteome</keyword>
<dbReference type="CDD" id="cd03814">
    <property type="entry name" value="GT4-like"/>
    <property type="match status" value="1"/>
</dbReference>
<dbReference type="Pfam" id="PF13692">
    <property type="entry name" value="Glyco_trans_1_4"/>
    <property type="match status" value="1"/>
</dbReference>
<evidence type="ECO:0000259" key="1">
    <source>
        <dbReference type="Pfam" id="PF13439"/>
    </source>
</evidence>
<proteinExistence type="predicted"/>
<accession>D0MGP4</accession>
<dbReference type="GO" id="GO:0016757">
    <property type="term" value="F:glycosyltransferase activity"/>
    <property type="evidence" value="ECO:0007669"/>
    <property type="project" value="UniProtKB-ARBA"/>
</dbReference>
<name>D0MGP4_RHOM4</name>
<dbReference type="AlphaFoldDB" id="D0MGP4"/>
<dbReference type="Proteomes" id="UP000002221">
    <property type="component" value="Chromosome"/>
</dbReference>
<organism evidence="2 3">
    <name type="scientific">Rhodothermus marinus (strain ATCC 43812 / DSM 4252 / R-10)</name>
    <name type="common">Rhodothermus obamensis</name>
    <dbReference type="NCBI Taxonomy" id="518766"/>
    <lineage>
        <taxon>Bacteria</taxon>
        <taxon>Pseudomonadati</taxon>
        <taxon>Rhodothermota</taxon>
        <taxon>Rhodothermia</taxon>
        <taxon>Rhodothermales</taxon>
        <taxon>Rhodothermaceae</taxon>
        <taxon>Rhodothermus</taxon>
    </lineage>
</organism>
<dbReference type="OrthoDB" id="9790710at2"/>
<dbReference type="Gene3D" id="3.40.50.2000">
    <property type="entry name" value="Glycogen Phosphorylase B"/>
    <property type="match status" value="2"/>
</dbReference>
<feature type="domain" description="Glycosyltransferase subfamily 4-like N-terminal" evidence="1">
    <location>
        <begin position="35"/>
        <end position="199"/>
    </location>
</feature>
<dbReference type="SUPFAM" id="SSF53756">
    <property type="entry name" value="UDP-Glycosyltransferase/glycogen phosphorylase"/>
    <property type="match status" value="1"/>
</dbReference>
<sequence length="416" mass="46714">MYTPVTTERKEAPIHALPRAPRIALFTGAYNHIADGVSRTLNRLVGYLERRGASVLVFAPTIPNPPVRHEGTLVPVPSIPVPGRSEYRISLGLTSRHRRLLAAFEPDLIHIATPDLLGLQALLLARRRGIPVVASYHTHFSAYLKYYHLQWSERMLWAYLRWFYRQCRQIYVPSTSMIEILQAHGIDQNLYLWERGVDTGLFNPAQRSSAWRRNVLGVADDEVVVAYVGRLVWEKGLDVLAATINRLQKEQVPHRCLIVGEGPARHELEARLPEAIFTGYLEGRELARAYASADVFFFPSETETFGNVTLEAMASGLPAVCADAPGSNMLIEHGRTGFLATPGRVEEFADYLRRLILDAELRRTMGHQALQRARHFDWEAVLNRLYGYYLDVLAPTLLPTGDGVATELPELTATAA</sequence>
<dbReference type="CAZy" id="GT4">
    <property type="family name" value="Glycosyltransferase Family 4"/>
</dbReference>